<dbReference type="GO" id="GO:0016787">
    <property type="term" value="F:hydrolase activity"/>
    <property type="evidence" value="ECO:0007669"/>
    <property type="project" value="UniProtKB-KW"/>
</dbReference>
<dbReference type="Proteomes" id="UP000504635">
    <property type="component" value="Unplaced"/>
</dbReference>
<dbReference type="InterPro" id="IPR000571">
    <property type="entry name" value="Znf_CCCH"/>
</dbReference>
<dbReference type="GO" id="GO:0036464">
    <property type="term" value="C:cytoplasmic ribonucleoprotein granule"/>
    <property type="evidence" value="ECO:0007669"/>
    <property type="project" value="TreeGrafter"/>
</dbReference>
<dbReference type="GO" id="GO:0004521">
    <property type="term" value="F:RNA endonuclease activity"/>
    <property type="evidence" value="ECO:0007669"/>
    <property type="project" value="TreeGrafter"/>
</dbReference>
<evidence type="ECO:0000256" key="3">
    <source>
        <dbReference type="ARBA" id="ARBA00022722"/>
    </source>
</evidence>
<feature type="region of interest" description="Disordered" evidence="11">
    <location>
        <begin position="574"/>
        <end position="595"/>
    </location>
</feature>
<keyword evidence="5" id="KW-0255">Endonuclease</keyword>
<evidence type="ECO:0000256" key="2">
    <source>
        <dbReference type="ARBA" id="ARBA00010922"/>
    </source>
</evidence>
<dbReference type="InterPro" id="IPR021869">
    <property type="entry name" value="RNase_Zc3h12_NYN"/>
</dbReference>
<dbReference type="OrthoDB" id="392925at2759"/>
<protein>
    <submittedName>
        <fullName evidence="14">Ribonuclease ZC3H12A-like</fullName>
    </submittedName>
</protein>
<evidence type="ECO:0000256" key="4">
    <source>
        <dbReference type="ARBA" id="ARBA00022723"/>
    </source>
</evidence>
<feature type="region of interest" description="Disordered" evidence="11">
    <location>
        <begin position="524"/>
        <end position="545"/>
    </location>
</feature>
<feature type="domain" description="C3H1-type" evidence="12">
    <location>
        <begin position="388"/>
        <end position="413"/>
    </location>
</feature>
<dbReference type="Gene3D" id="3.40.50.11980">
    <property type="match status" value="1"/>
</dbReference>
<dbReference type="CDD" id="cd18729">
    <property type="entry name" value="PIN_Zc3h12-like"/>
    <property type="match status" value="1"/>
</dbReference>
<dbReference type="InParanoid" id="A0A6J2YM12"/>
<dbReference type="Pfam" id="PF18039">
    <property type="entry name" value="UBA_6"/>
    <property type="match status" value="1"/>
</dbReference>
<dbReference type="GO" id="GO:0008270">
    <property type="term" value="F:zinc ion binding"/>
    <property type="evidence" value="ECO:0007669"/>
    <property type="project" value="UniProtKB-KW"/>
</dbReference>
<keyword evidence="8 10" id="KW-0862">Zinc</keyword>
<evidence type="ECO:0000256" key="8">
    <source>
        <dbReference type="ARBA" id="ARBA00022833"/>
    </source>
</evidence>
<evidence type="ECO:0000256" key="5">
    <source>
        <dbReference type="ARBA" id="ARBA00022759"/>
    </source>
</evidence>
<dbReference type="Pfam" id="PF18561">
    <property type="entry name" value="Regnase_1_C"/>
    <property type="match status" value="1"/>
</dbReference>
<proteinExistence type="inferred from homology"/>
<dbReference type="GO" id="GO:0005634">
    <property type="term" value="C:nucleus"/>
    <property type="evidence" value="ECO:0007669"/>
    <property type="project" value="TreeGrafter"/>
</dbReference>
<dbReference type="Pfam" id="PF11977">
    <property type="entry name" value="RNase_Zc3h12a"/>
    <property type="match status" value="1"/>
</dbReference>
<dbReference type="GO" id="GO:0003729">
    <property type="term" value="F:mRNA binding"/>
    <property type="evidence" value="ECO:0007669"/>
    <property type="project" value="TreeGrafter"/>
</dbReference>
<evidence type="ECO:0000313" key="13">
    <source>
        <dbReference type="Proteomes" id="UP000504635"/>
    </source>
</evidence>
<feature type="compositionally biased region" description="Basic and acidic residues" evidence="11">
    <location>
        <begin position="426"/>
        <end position="446"/>
    </location>
</feature>
<comment type="cofactor">
    <cofactor evidence="1">
        <name>Mg(2+)</name>
        <dbReference type="ChEBI" id="CHEBI:18420"/>
    </cofactor>
</comment>
<dbReference type="KEGG" id="soy:115888689"/>
<dbReference type="AlphaFoldDB" id="A0A6J2YM12"/>
<evidence type="ECO:0000259" key="12">
    <source>
        <dbReference type="PROSITE" id="PS50103"/>
    </source>
</evidence>
<comment type="similarity">
    <text evidence="2">Belongs to the ZC3H12 family.</text>
</comment>
<evidence type="ECO:0000256" key="1">
    <source>
        <dbReference type="ARBA" id="ARBA00001946"/>
    </source>
</evidence>
<reference evidence="14" key="1">
    <citation type="submission" date="2025-08" db="UniProtKB">
        <authorList>
            <consortium name="RefSeq"/>
        </authorList>
    </citation>
    <scope>IDENTIFICATION</scope>
    <source>
        <tissue evidence="14">Gonads</tissue>
    </source>
</reference>
<sequence length="676" mass="74667">MSKNAIGTVKVRLCCAPLLKDNLDRILVLFAAILKEKTRCSDQTVLYDVFFSGPEGVPRSVSGDFIPRLQKYVDDICLEGCNLTKTSSNTGEDSSYDSDCEAYDGAQSHLSGSHQDVSRTTSDTLAAEFAEYVQETQETSLGYNARVEFALKLGYTEKHVQAALQKLGSSPTQNELLAELIKLGAQKGGSCDSSPTESIVSDLGLLDRFDILDVSQAALRPIVIDGSNVAMSHGNKEIFSCRGIKICVDWFKARGHKDITVFVPKWRKEAPRPDNPIRDQDILAELERDRLLVFTPSRLVGGKRMVCYDDRYILKLAAQNDGIVVSNDNYRDLCQESVEFRKVVGERILMYSFVNDHFMPPDDPLGRSGPTLDNFLRAQPRKGEVTGTPPPPPCPYGKKCTYGNKCKYHHPERGPLPHKSVTERLSEHAQRHLQARECKEGGDIRKNPLGRTRSNVPPPKENQHAVVSKSRSVDNVGGLTQSPHYQSDAFSFQATPEKSTMGGYSYQTSTPDNLHRKLQRQLTLNPGGDTRLASRRYAPPSPGPVAPPGGYLSTSGWGDMHQCVTRIASAPDSYRGAQTAQGGSAGWTGMPAQQTGQAPSVRHMHRMSSCSDSQLNIWPGQWNPVGSQEDARRKLHYHLAAIFPEEQVIQVMQMYPDETNPQKICAAILGMFAPKS</sequence>
<dbReference type="PANTHER" id="PTHR12876:SF35">
    <property type="entry name" value="LD08718P-RELATED"/>
    <property type="match status" value="1"/>
</dbReference>
<accession>A0A6J2YM12</accession>
<keyword evidence="6 10" id="KW-0863">Zinc-finger</keyword>
<keyword evidence="9" id="KW-0460">Magnesium</keyword>
<organism evidence="13 14">
    <name type="scientific">Sitophilus oryzae</name>
    <name type="common">Rice weevil</name>
    <name type="synonym">Curculio oryzae</name>
    <dbReference type="NCBI Taxonomy" id="7048"/>
    <lineage>
        <taxon>Eukaryota</taxon>
        <taxon>Metazoa</taxon>
        <taxon>Ecdysozoa</taxon>
        <taxon>Arthropoda</taxon>
        <taxon>Hexapoda</taxon>
        <taxon>Insecta</taxon>
        <taxon>Pterygota</taxon>
        <taxon>Neoptera</taxon>
        <taxon>Endopterygota</taxon>
        <taxon>Coleoptera</taxon>
        <taxon>Polyphaga</taxon>
        <taxon>Cucujiformia</taxon>
        <taxon>Curculionidae</taxon>
        <taxon>Dryophthorinae</taxon>
        <taxon>Sitophilus</taxon>
    </lineage>
</organism>
<dbReference type="FunFam" id="3.40.50.11980:FF:000001">
    <property type="entry name" value="ZC3H12A isoform 1"/>
    <property type="match status" value="1"/>
</dbReference>
<evidence type="ECO:0000256" key="11">
    <source>
        <dbReference type="SAM" id="MobiDB-lite"/>
    </source>
</evidence>
<feature type="region of interest" description="Disordered" evidence="11">
    <location>
        <begin position="426"/>
        <end position="468"/>
    </location>
</feature>
<feature type="zinc finger region" description="C3H1-type" evidence="10">
    <location>
        <begin position="388"/>
        <end position="413"/>
    </location>
</feature>
<evidence type="ECO:0000256" key="9">
    <source>
        <dbReference type="ARBA" id="ARBA00022842"/>
    </source>
</evidence>
<dbReference type="PANTHER" id="PTHR12876">
    <property type="entry name" value="N4BP1-RELATED"/>
    <property type="match status" value="1"/>
</dbReference>
<dbReference type="PROSITE" id="PS50103">
    <property type="entry name" value="ZF_C3H1"/>
    <property type="match status" value="1"/>
</dbReference>
<keyword evidence="13" id="KW-1185">Reference proteome</keyword>
<evidence type="ECO:0000256" key="7">
    <source>
        <dbReference type="ARBA" id="ARBA00022801"/>
    </source>
</evidence>
<evidence type="ECO:0000256" key="6">
    <source>
        <dbReference type="ARBA" id="ARBA00022771"/>
    </source>
</evidence>
<dbReference type="GeneID" id="115888689"/>
<evidence type="ECO:0000256" key="10">
    <source>
        <dbReference type="PROSITE-ProRule" id="PRU00723"/>
    </source>
</evidence>
<keyword evidence="7" id="KW-0378">Hydrolase</keyword>
<name>A0A6J2YM12_SITOR</name>
<keyword evidence="3" id="KW-0540">Nuclease</keyword>
<evidence type="ECO:0000313" key="14">
    <source>
        <dbReference type="RefSeq" id="XP_030764341.1"/>
    </source>
</evidence>
<gene>
    <name evidence="14" type="primary">LOC115888689</name>
</gene>
<dbReference type="InterPro" id="IPR040546">
    <property type="entry name" value="Rege-1_UBA-like"/>
</dbReference>
<dbReference type="InterPro" id="IPR051101">
    <property type="entry name" value="ZC3H12/N4BP1_RNase_Reg"/>
</dbReference>
<dbReference type="FunCoup" id="A0A6J2YM12">
    <property type="interactions" value="501"/>
</dbReference>
<dbReference type="InterPro" id="IPR040757">
    <property type="entry name" value="Regnase_1/ZC3H12_C"/>
</dbReference>
<dbReference type="RefSeq" id="XP_030764341.1">
    <property type="nucleotide sequence ID" value="XM_030908481.1"/>
</dbReference>
<keyword evidence="4 10" id="KW-0479">Metal-binding</keyword>